<organism evidence="3 4">
    <name type="scientific">Actinomadura madurae</name>
    <dbReference type="NCBI Taxonomy" id="1993"/>
    <lineage>
        <taxon>Bacteria</taxon>
        <taxon>Bacillati</taxon>
        <taxon>Actinomycetota</taxon>
        <taxon>Actinomycetes</taxon>
        <taxon>Streptosporangiales</taxon>
        <taxon>Thermomonosporaceae</taxon>
        <taxon>Actinomadura</taxon>
    </lineage>
</organism>
<dbReference type="Pfam" id="PF00557">
    <property type="entry name" value="Peptidase_M24"/>
    <property type="match status" value="1"/>
</dbReference>
<dbReference type="InterPro" id="IPR000587">
    <property type="entry name" value="Creatinase_N"/>
</dbReference>
<evidence type="ECO:0000259" key="2">
    <source>
        <dbReference type="Pfam" id="PF01321"/>
    </source>
</evidence>
<dbReference type="PANTHER" id="PTHR46112:SF2">
    <property type="entry name" value="XAA-PRO AMINOPEPTIDASE P-RELATED"/>
    <property type="match status" value="1"/>
</dbReference>
<dbReference type="SUPFAM" id="SSF55920">
    <property type="entry name" value="Creatinase/aminopeptidase"/>
    <property type="match status" value="1"/>
</dbReference>
<dbReference type="CDD" id="cd01066">
    <property type="entry name" value="APP_MetAP"/>
    <property type="match status" value="1"/>
</dbReference>
<dbReference type="Pfam" id="PF01321">
    <property type="entry name" value="Creatinase_N"/>
    <property type="match status" value="1"/>
</dbReference>
<dbReference type="InterPro" id="IPR000994">
    <property type="entry name" value="Pept_M24"/>
</dbReference>
<dbReference type="SUPFAM" id="SSF53092">
    <property type="entry name" value="Creatinase/prolidase N-terminal domain"/>
    <property type="match status" value="1"/>
</dbReference>
<dbReference type="STRING" id="1993.SAMN04489713_114235"/>
<evidence type="ECO:0000313" key="3">
    <source>
        <dbReference type="EMBL" id="SFP48891.1"/>
    </source>
</evidence>
<dbReference type="eggNOG" id="COG0006">
    <property type="taxonomic scope" value="Bacteria"/>
</dbReference>
<dbReference type="Proteomes" id="UP000183413">
    <property type="component" value="Unassembled WGS sequence"/>
</dbReference>
<dbReference type="InterPro" id="IPR036005">
    <property type="entry name" value="Creatinase/aminopeptidase-like"/>
</dbReference>
<keyword evidence="4" id="KW-1185">Reference proteome</keyword>
<feature type="domain" description="Creatinase N-terminal" evidence="2">
    <location>
        <begin position="19"/>
        <end position="147"/>
    </location>
</feature>
<feature type="domain" description="Peptidase M24" evidence="1">
    <location>
        <begin position="159"/>
        <end position="354"/>
    </location>
</feature>
<dbReference type="Gene3D" id="3.40.350.10">
    <property type="entry name" value="Creatinase/prolidase N-terminal domain"/>
    <property type="match status" value="1"/>
</dbReference>
<dbReference type="InterPro" id="IPR029149">
    <property type="entry name" value="Creatin/AminoP/Spt16_N"/>
</dbReference>
<gene>
    <name evidence="3" type="ORF">SAMN04489713_114235</name>
</gene>
<dbReference type="Gene3D" id="3.90.230.10">
    <property type="entry name" value="Creatinase/methionine aminopeptidase superfamily"/>
    <property type="match status" value="1"/>
</dbReference>
<dbReference type="RefSeq" id="WP_075023443.1">
    <property type="nucleotide sequence ID" value="NZ_FOVH01000014.1"/>
</dbReference>
<dbReference type="AlphaFoldDB" id="A0A1I5QS78"/>
<protein>
    <submittedName>
        <fullName evidence="3">Creatinase/Prolidase N-terminal domain-containing protein</fullName>
    </submittedName>
</protein>
<accession>A0A1I5QS78</accession>
<reference evidence="3 4" key="1">
    <citation type="submission" date="2016-10" db="EMBL/GenBank/DDBJ databases">
        <authorList>
            <person name="de Groot N.N."/>
        </authorList>
    </citation>
    <scope>NUCLEOTIDE SEQUENCE [LARGE SCALE GENOMIC DNA]</scope>
    <source>
        <strain evidence="3 4">DSM 43067</strain>
    </source>
</reference>
<dbReference type="EMBL" id="FOVH01000014">
    <property type="protein sequence ID" value="SFP48891.1"/>
    <property type="molecule type" value="Genomic_DNA"/>
</dbReference>
<proteinExistence type="predicted"/>
<sequence>MTTRFDRLLDGPIRRLLDGADALIVSEPQNVFLVADVVPPTLRLLPERLLMPVFHTSAEPFWVIADITRDVIRRQSRHIGDLVVYTEYRQSPIEALVEALRERGLPNRRILVEKNHLSAGYYEELTRALPGVTIDDATPALHEMRSIKSPEEQRQLQDRANATLRALAECYAETSIGDTEVEIRQRAIQKLFAHGFDTLEFVTLARGRGDILNGVAGDTPLQRGDMLRVDMGGTMGGWRSDIHRTAVAGTPSTRLRDAWRRNRDVHYAAMDTMRAGRPVHDTYSVCVREYERRGMHCDMPFIGHSLGVGQHEFPVLTPFAEGEYESGMVIMLEPMGKDPDLGGFSIEDMVLITDDAPVVLSDAVGTEEMIVIGE</sequence>
<evidence type="ECO:0000313" key="4">
    <source>
        <dbReference type="Proteomes" id="UP000183413"/>
    </source>
</evidence>
<dbReference type="InterPro" id="IPR050659">
    <property type="entry name" value="Peptidase_M24B"/>
</dbReference>
<name>A0A1I5QS78_9ACTN</name>
<dbReference type="InParanoid" id="A0A1I5QS78"/>
<evidence type="ECO:0000259" key="1">
    <source>
        <dbReference type="Pfam" id="PF00557"/>
    </source>
</evidence>
<dbReference type="PANTHER" id="PTHR46112">
    <property type="entry name" value="AMINOPEPTIDASE"/>
    <property type="match status" value="1"/>
</dbReference>